<evidence type="ECO:0000313" key="5">
    <source>
        <dbReference type="EMBL" id="MBH5338865.1"/>
    </source>
</evidence>
<comment type="caution">
    <text evidence="4">The sequence shown here is derived from an EMBL/GenBank/DDBJ whole genome shotgun (WGS) entry which is preliminary data.</text>
</comment>
<dbReference type="Gene3D" id="1.20.144.10">
    <property type="entry name" value="Phosphatidic acid phosphatase type 2/haloperoxidase"/>
    <property type="match status" value="1"/>
</dbReference>
<evidence type="ECO:0000256" key="1">
    <source>
        <dbReference type="SAM" id="MobiDB-lite"/>
    </source>
</evidence>
<evidence type="ECO:0000256" key="2">
    <source>
        <dbReference type="SAM" id="Phobius"/>
    </source>
</evidence>
<accession>A0ABS0NPZ0</accession>
<feature type="region of interest" description="Disordered" evidence="1">
    <location>
        <begin position="1"/>
        <end position="102"/>
    </location>
</feature>
<dbReference type="Proteomes" id="UP000807371">
    <property type="component" value="Unassembled WGS sequence"/>
</dbReference>
<gene>
    <name evidence="4" type="ORF">IHE55_21860</name>
    <name evidence="5" type="ORF">IHE55_30480</name>
</gene>
<feature type="transmembrane region" description="Helical" evidence="2">
    <location>
        <begin position="275"/>
        <end position="298"/>
    </location>
</feature>
<dbReference type="EMBL" id="JACYXC010000035">
    <property type="protein sequence ID" value="MBH5338865.1"/>
    <property type="molecule type" value="Genomic_DNA"/>
</dbReference>
<reference evidence="4 6" key="1">
    <citation type="submission" date="2020-09" db="EMBL/GenBank/DDBJ databases">
        <title>Biosynthesis of the nuclear factor of activated T cells inhibitor NFAT-133 and its congeners in Streptomyces pactum.</title>
        <authorList>
            <person name="Zhou W."/>
            <person name="Posri P."/>
            <person name="Abugrain M.E."/>
            <person name="Weisberg A.J."/>
            <person name="Chang J.H."/>
            <person name="Mahmud T."/>
        </authorList>
    </citation>
    <scope>NUCLEOTIDE SEQUENCE [LARGE SCALE GENOMIC DNA]</scope>
    <source>
        <strain evidence="4 6">ATCC 27456</strain>
    </source>
</reference>
<name>A0ABS0NPZ0_9ACTN</name>
<dbReference type="EMBL" id="JACYXC010000001">
    <property type="protein sequence ID" value="MBH5337263.1"/>
    <property type="molecule type" value="Genomic_DNA"/>
</dbReference>
<feature type="transmembrane region" description="Helical" evidence="2">
    <location>
        <begin position="190"/>
        <end position="215"/>
    </location>
</feature>
<keyword evidence="2" id="KW-0812">Transmembrane</keyword>
<feature type="transmembrane region" description="Helical" evidence="2">
    <location>
        <begin position="304"/>
        <end position="325"/>
    </location>
</feature>
<feature type="transmembrane region" description="Helical" evidence="2">
    <location>
        <begin position="109"/>
        <end position="130"/>
    </location>
</feature>
<evidence type="ECO:0000313" key="6">
    <source>
        <dbReference type="Proteomes" id="UP000807371"/>
    </source>
</evidence>
<dbReference type="InterPro" id="IPR000326">
    <property type="entry name" value="PAP2/HPO"/>
</dbReference>
<dbReference type="Pfam" id="PF01569">
    <property type="entry name" value="PAP2"/>
    <property type="match status" value="1"/>
</dbReference>
<keyword evidence="2" id="KW-1133">Transmembrane helix</keyword>
<protein>
    <submittedName>
        <fullName evidence="4">Phosphatase PAP2 family protein</fullName>
    </submittedName>
</protein>
<feature type="transmembrane region" description="Helical" evidence="2">
    <location>
        <begin position="235"/>
        <end position="254"/>
    </location>
</feature>
<feature type="transmembrane region" description="Helical" evidence="2">
    <location>
        <begin position="158"/>
        <end position="178"/>
    </location>
</feature>
<sequence>MARRRRREEDVRGPCRTGDPAVGPAPGCRTVSADERNTPLAGGTASDAEAALPQLRPGRALAHTTGASGSGSPHRSDGRPPQTPRGARSAGRPGGPGATPPVPGPPVSLLTLCVLTSAVLLFALVTWQVAVDGPLRGMDERAGRAAGGRLLPGAFAEFLADLGGTAVALPVLGAAAAYTARRLRRVTPRWWLPPLSALLALAVVPALVAPVKALLDRPAPPGPLAGTDGFYPSGHTATATVAYGAAAMLLLAAHRARAADPSGRRGHRPSRRGPVVAGVTVTLLSTGVGTGLVVRGYHWPLDVAGSWCLSAALLTVLSLTMRRWLVPRG</sequence>
<evidence type="ECO:0000313" key="4">
    <source>
        <dbReference type="EMBL" id="MBH5337263.1"/>
    </source>
</evidence>
<dbReference type="InterPro" id="IPR036938">
    <property type="entry name" value="PAP2/HPO_sf"/>
</dbReference>
<proteinExistence type="predicted"/>
<organism evidence="4 6">
    <name type="scientific">Streptomyces pactum</name>
    <dbReference type="NCBI Taxonomy" id="68249"/>
    <lineage>
        <taxon>Bacteria</taxon>
        <taxon>Bacillati</taxon>
        <taxon>Actinomycetota</taxon>
        <taxon>Actinomycetes</taxon>
        <taxon>Kitasatosporales</taxon>
        <taxon>Streptomycetaceae</taxon>
        <taxon>Streptomyces</taxon>
    </lineage>
</organism>
<keyword evidence="6" id="KW-1185">Reference proteome</keyword>
<dbReference type="SUPFAM" id="SSF48317">
    <property type="entry name" value="Acid phosphatase/Vanadium-dependent haloperoxidase"/>
    <property type="match status" value="1"/>
</dbReference>
<feature type="domain" description="Phosphatidic acid phosphatase type 2/haloperoxidase" evidence="3">
    <location>
        <begin position="196"/>
        <end position="322"/>
    </location>
</feature>
<keyword evidence="2" id="KW-0472">Membrane</keyword>
<evidence type="ECO:0000259" key="3">
    <source>
        <dbReference type="Pfam" id="PF01569"/>
    </source>
</evidence>